<dbReference type="Proteomes" id="UP001629113">
    <property type="component" value="Unassembled WGS sequence"/>
</dbReference>
<reference evidence="2 3" key="1">
    <citation type="submission" date="2024-06" db="EMBL/GenBank/DDBJ databases">
        <title>Complete genome of Phlyctema vagabunda strain 19-DSS-EL-015.</title>
        <authorList>
            <person name="Fiorenzani C."/>
        </authorList>
    </citation>
    <scope>NUCLEOTIDE SEQUENCE [LARGE SCALE GENOMIC DNA]</scope>
    <source>
        <strain evidence="2 3">19-DSS-EL-015</strain>
    </source>
</reference>
<accession>A0ABR4PEN2</accession>
<evidence type="ECO:0000313" key="3">
    <source>
        <dbReference type="Proteomes" id="UP001629113"/>
    </source>
</evidence>
<organism evidence="2 3">
    <name type="scientific">Phlyctema vagabunda</name>
    <dbReference type="NCBI Taxonomy" id="108571"/>
    <lineage>
        <taxon>Eukaryota</taxon>
        <taxon>Fungi</taxon>
        <taxon>Dikarya</taxon>
        <taxon>Ascomycota</taxon>
        <taxon>Pezizomycotina</taxon>
        <taxon>Leotiomycetes</taxon>
        <taxon>Helotiales</taxon>
        <taxon>Dermateaceae</taxon>
        <taxon>Phlyctema</taxon>
    </lineage>
</organism>
<sequence length="287" mass="31058">MASSSKYHAGNYKTDNEQSSNNGGSSSSNHGRYFQHPFSAFLRMNPVEEAGAEAETEVEASPSLKDKNASMEDPKDHAPANTRTVPAESKTSRWLLPQRQYPYGSELAPLRQDGAGDREQGPVTLPSLANQGLLNLRFGVSVDGVQLAPIDPLRQWQGTDLLPIVPGLQATPRHGVQLAPFDARRQYANSGRASTQIPGISFPEPAPALPSAYYFCKSCQRVEILDGVVPAPLLQELRSRNFRDGSWELDGRCGIIGGGDGIGARTISGCPFRVLTWSFSPEDHSGP</sequence>
<name>A0ABR4PEN2_9HELO</name>
<keyword evidence="3" id="KW-1185">Reference proteome</keyword>
<dbReference type="EMBL" id="JBFCZG010000005">
    <property type="protein sequence ID" value="KAL3421786.1"/>
    <property type="molecule type" value="Genomic_DNA"/>
</dbReference>
<protein>
    <submittedName>
        <fullName evidence="2">Uncharacterized protein</fullName>
    </submittedName>
</protein>
<evidence type="ECO:0000256" key="1">
    <source>
        <dbReference type="SAM" id="MobiDB-lite"/>
    </source>
</evidence>
<gene>
    <name evidence="2" type="ORF">PVAG01_05942</name>
</gene>
<feature type="compositionally biased region" description="Basic and acidic residues" evidence="1">
    <location>
        <begin position="64"/>
        <end position="78"/>
    </location>
</feature>
<evidence type="ECO:0000313" key="2">
    <source>
        <dbReference type="EMBL" id="KAL3421786.1"/>
    </source>
</evidence>
<proteinExistence type="predicted"/>
<feature type="compositionally biased region" description="Low complexity" evidence="1">
    <location>
        <begin position="19"/>
        <end position="29"/>
    </location>
</feature>
<comment type="caution">
    <text evidence="2">The sequence shown here is derived from an EMBL/GenBank/DDBJ whole genome shotgun (WGS) entry which is preliminary data.</text>
</comment>
<feature type="region of interest" description="Disordered" evidence="1">
    <location>
        <begin position="1"/>
        <end position="97"/>
    </location>
</feature>